<evidence type="ECO:0000313" key="1">
    <source>
        <dbReference type="EMBL" id="MFD0740335.1"/>
    </source>
</evidence>
<dbReference type="Pfam" id="PF10014">
    <property type="entry name" value="2OG-Fe_Oxy_2"/>
    <property type="match status" value="1"/>
</dbReference>
<organism evidence="1 2">
    <name type="scientific">Lysobacter koreensis</name>
    <dbReference type="NCBI Taxonomy" id="266122"/>
    <lineage>
        <taxon>Bacteria</taxon>
        <taxon>Pseudomonadati</taxon>
        <taxon>Pseudomonadota</taxon>
        <taxon>Gammaproteobacteria</taxon>
        <taxon>Lysobacterales</taxon>
        <taxon>Lysobacteraceae</taxon>
        <taxon>Lysobacter</taxon>
    </lineage>
</organism>
<dbReference type="GO" id="GO:0051213">
    <property type="term" value="F:dioxygenase activity"/>
    <property type="evidence" value="ECO:0007669"/>
    <property type="project" value="UniProtKB-KW"/>
</dbReference>
<dbReference type="InterPro" id="IPR018724">
    <property type="entry name" value="2OG-Fe_dioxygenase"/>
</dbReference>
<dbReference type="EMBL" id="JBHTIH010000007">
    <property type="protein sequence ID" value="MFD0740335.1"/>
    <property type="molecule type" value="Genomic_DNA"/>
</dbReference>
<dbReference type="RefSeq" id="WP_386813477.1">
    <property type="nucleotide sequence ID" value="NZ_JBHTIH010000007.1"/>
</dbReference>
<dbReference type="Proteomes" id="UP001597090">
    <property type="component" value="Unassembled WGS sequence"/>
</dbReference>
<evidence type="ECO:0000313" key="2">
    <source>
        <dbReference type="Proteomes" id="UP001597090"/>
    </source>
</evidence>
<name>A0ABW2YRK6_9GAMM</name>
<keyword evidence="1" id="KW-0223">Dioxygenase</keyword>
<gene>
    <name evidence="1" type="ORF">ACFQZQ_13705</name>
</gene>
<protein>
    <submittedName>
        <fullName evidence="1">2OG-Fe dioxygenase family protein</fullName>
    </submittedName>
</protein>
<keyword evidence="1" id="KW-0560">Oxidoreductase</keyword>
<accession>A0ABW2YRK6</accession>
<sequence length="245" mass="27225">MSAETVPVETLAARVRAQGFAFVTADTMRALLQRGRGLDGWDRFAASWDTLAPDTYLAALGRHRRRRHAVFSAAASGAIVREPHQPHYQALHYNRLQGDIERWFEPMLDEIADNPSLRLILEFCRDFFAVLAPAVVAWHIELHQFRIEARTDEPGEPTPEGVHRDGVDYVLVLLINRHNIASGTTTIHASDGRELGHFTLTAPLDAALVDDGRVFHGVTAVTPLDPSQPAHRDVLVVTFRACESA</sequence>
<proteinExistence type="predicted"/>
<reference evidence="2" key="1">
    <citation type="journal article" date="2019" name="Int. J. Syst. Evol. Microbiol.">
        <title>The Global Catalogue of Microorganisms (GCM) 10K type strain sequencing project: providing services to taxonomists for standard genome sequencing and annotation.</title>
        <authorList>
            <consortium name="The Broad Institute Genomics Platform"/>
            <consortium name="The Broad Institute Genome Sequencing Center for Infectious Disease"/>
            <person name="Wu L."/>
            <person name="Ma J."/>
        </authorList>
    </citation>
    <scope>NUCLEOTIDE SEQUENCE [LARGE SCALE GENOMIC DNA]</scope>
    <source>
        <strain evidence="2">CCUG 55491</strain>
    </source>
</reference>
<keyword evidence="2" id="KW-1185">Reference proteome</keyword>
<dbReference type="Gene3D" id="2.60.120.620">
    <property type="entry name" value="q2cbj1_9rhob like domain"/>
    <property type="match status" value="1"/>
</dbReference>
<comment type="caution">
    <text evidence="1">The sequence shown here is derived from an EMBL/GenBank/DDBJ whole genome shotgun (WGS) entry which is preliminary data.</text>
</comment>